<evidence type="ECO:0000313" key="2">
    <source>
        <dbReference type="Proteomes" id="UP000199441"/>
    </source>
</evidence>
<dbReference type="OrthoDB" id="7773807at2"/>
<sequence>MTRTILAILAVSLTVTACGRIRDSRVNPFNWFGRDRTETVAVADEALLRDPRPFVAQVISLKVEPTPEGAIIRVVGLPGLQGYWNAELLEVDRDDLSTLTYEFRVSPPPYQTRQSTQRSREIIAAKAVSTNRLNKVRTITVIGQSNRRAVKR</sequence>
<dbReference type="AlphaFoldDB" id="A0A1H2XKD1"/>
<organism evidence="1 2">
    <name type="scientific">Litoreibacter albidus</name>
    <dbReference type="NCBI Taxonomy" id="670155"/>
    <lineage>
        <taxon>Bacteria</taxon>
        <taxon>Pseudomonadati</taxon>
        <taxon>Pseudomonadota</taxon>
        <taxon>Alphaproteobacteria</taxon>
        <taxon>Rhodobacterales</taxon>
        <taxon>Roseobacteraceae</taxon>
        <taxon>Litoreibacter</taxon>
    </lineage>
</organism>
<reference evidence="2" key="1">
    <citation type="submission" date="2016-10" db="EMBL/GenBank/DDBJ databases">
        <authorList>
            <person name="Varghese N."/>
            <person name="Submissions S."/>
        </authorList>
    </citation>
    <scope>NUCLEOTIDE SEQUENCE [LARGE SCALE GENOMIC DNA]</scope>
    <source>
        <strain evidence="2">DSM 26922</strain>
    </source>
</reference>
<name>A0A1H2XKD1_9RHOB</name>
<evidence type="ECO:0000313" key="1">
    <source>
        <dbReference type="EMBL" id="SDW93322.1"/>
    </source>
</evidence>
<accession>A0A1H2XKD1</accession>
<evidence type="ECO:0008006" key="3">
    <source>
        <dbReference type="Google" id="ProtNLM"/>
    </source>
</evidence>
<dbReference type="Proteomes" id="UP000199441">
    <property type="component" value="Unassembled WGS sequence"/>
</dbReference>
<gene>
    <name evidence="1" type="ORF">SAMN04488001_2022</name>
</gene>
<dbReference type="STRING" id="670155.SAMN04488001_2022"/>
<dbReference type="EMBL" id="FNOI01000003">
    <property type="protein sequence ID" value="SDW93322.1"/>
    <property type="molecule type" value="Genomic_DNA"/>
</dbReference>
<dbReference type="PROSITE" id="PS51257">
    <property type="entry name" value="PROKAR_LIPOPROTEIN"/>
    <property type="match status" value="1"/>
</dbReference>
<protein>
    <recommendedName>
        <fullName evidence="3">Lipoprotein</fullName>
    </recommendedName>
</protein>
<proteinExistence type="predicted"/>
<dbReference type="RefSeq" id="WP_089946806.1">
    <property type="nucleotide sequence ID" value="NZ_FNOI01000003.1"/>
</dbReference>
<keyword evidence="2" id="KW-1185">Reference proteome</keyword>